<evidence type="ECO:0000313" key="3">
    <source>
        <dbReference type="Proteomes" id="UP000034799"/>
    </source>
</evidence>
<keyword evidence="2" id="KW-0413">Isomerase</keyword>
<reference evidence="2 3" key="1">
    <citation type="journal article" date="2015" name="Nature">
        <title>rRNA introns, odd ribosomes, and small enigmatic genomes across a large radiation of phyla.</title>
        <authorList>
            <person name="Brown C.T."/>
            <person name="Hug L.A."/>
            <person name="Thomas B.C."/>
            <person name="Sharon I."/>
            <person name="Castelle C.J."/>
            <person name="Singh A."/>
            <person name="Wilkins M.J."/>
            <person name="Williams K.H."/>
            <person name="Banfield J.F."/>
        </authorList>
    </citation>
    <scope>NUCLEOTIDE SEQUENCE [LARGE SCALE GENOMIC DNA]</scope>
</reference>
<sequence>MNSINQAKFQYQSIEDILKDIKDVKIQGATNVAIATFEGIKLYLQNTGSELDSDIFEKAMSVGNKLAFARPNEPLAQNGLKYINYFFKVKYRSPKESQEIKQVLINLCDEYLNIIKSSKVSLVEKNLDMFKDIRNVFTHCHSSAAEKLITEISKGKEGFKVVCTETRPLFQGRITASNLLEKGLDTTMIADSAAETYIIGKAGFPIEAVFVGADEITVHGDFVNKVGSWGISLAAYYASIPVYVVTPLLKVNPESAYSAVQIEIREANELWPDAPHDLKLFNPAFDFVNRQFVTGYLTEFGLIKPEDVIKTLRENYEWVF</sequence>
<dbReference type="InterPro" id="IPR000649">
    <property type="entry name" value="IF-2B-related"/>
</dbReference>
<name>A0A0G0N0G9_9BACT</name>
<dbReference type="InterPro" id="IPR042529">
    <property type="entry name" value="IF_2B-like_C"/>
</dbReference>
<dbReference type="Proteomes" id="UP000034799">
    <property type="component" value="Unassembled WGS sequence"/>
</dbReference>
<accession>A0A0G0N0G9</accession>
<gene>
    <name evidence="2" type="ORF">UT34_C0001G0371</name>
</gene>
<dbReference type="InterPro" id="IPR027363">
    <property type="entry name" value="M1Pi_N"/>
</dbReference>
<dbReference type="SUPFAM" id="SSF100950">
    <property type="entry name" value="NagB/RpiA/CoA transferase-like"/>
    <property type="match status" value="1"/>
</dbReference>
<dbReference type="PANTHER" id="PTHR43475:SF1">
    <property type="entry name" value="METHYLTHIORIBOSE-1-PHOSPHATE ISOMERASE"/>
    <property type="match status" value="1"/>
</dbReference>
<organism evidence="2 3">
    <name type="scientific">candidate division WS6 bacterium GW2011_GWF2_39_15</name>
    <dbReference type="NCBI Taxonomy" id="1619100"/>
    <lineage>
        <taxon>Bacteria</taxon>
        <taxon>Candidatus Dojkabacteria</taxon>
    </lineage>
</organism>
<comment type="caution">
    <text evidence="2">The sequence shown here is derived from an EMBL/GenBank/DDBJ whole genome shotgun (WGS) entry which is preliminary data.</text>
</comment>
<protein>
    <submittedName>
        <fullName evidence="2">Ribose 1,5-bisphosphate isomerase</fullName>
    </submittedName>
</protein>
<dbReference type="EMBL" id="LBWK01000001">
    <property type="protein sequence ID" value="KKR06331.1"/>
    <property type="molecule type" value="Genomic_DNA"/>
</dbReference>
<dbReference type="Gene3D" id="3.40.50.10470">
    <property type="entry name" value="Translation initiation factor eif-2b, domain 2"/>
    <property type="match status" value="1"/>
</dbReference>
<comment type="similarity">
    <text evidence="1">Belongs to the eIF-2B alpha/beta/delta subunits family.</text>
</comment>
<dbReference type="STRING" id="1619100.UT34_C0001G0371"/>
<dbReference type="Pfam" id="PF01008">
    <property type="entry name" value="IF-2B"/>
    <property type="match status" value="1"/>
</dbReference>
<dbReference type="PANTHER" id="PTHR43475">
    <property type="entry name" value="METHYLTHIORIBOSE-1-PHOSPHATE ISOMERASE"/>
    <property type="match status" value="1"/>
</dbReference>
<dbReference type="InterPro" id="IPR037171">
    <property type="entry name" value="NagB/RpiA_transferase-like"/>
</dbReference>
<dbReference type="GO" id="GO:0019509">
    <property type="term" value="P:L-methionine salvage from methylthioadenosine"/>
    <property type="evidence" value="ECO:0007669"/>
    <property type="project" value="TreeGrafter"/>
</dbReference>
<proteinExistence type="inferred from homology"/>
<dbReference type="AlphaFoldDB" id="A0A0G0N0G9"/>
<dbReference type="GO" id="GO:0046523">
    <property type="term" value="F:S-methyl-5-thioribose-1-phosphate isomerase activity"/>
    <property type="evidence" value="ECO:0007669"/>
    <property type="project" value="TreeGrafter"/>
</dbReference>
<evidence type="ECO:0000256" key="1">
    <source>
        <dbReference type="RuleBase" id="RU003814"/>
    </source>
</evidence>
<evidence type="ECO:0000313" key="2">
    <source>
        <dbReference type="EMBL" id="KKR06331.1"/>
    </source>
</evidence>
<dbReference type="Gene3D" id="1.20.120.420">
    <property type="entry name" value="translation initiation factor eif-2b, domain 1"/>
    <property type="match status" value="1"/>
</dbReference>